<proteinExistence type="inferred from homology"/>
<dbReference type="Pfam" id="PF00128">
    <property type="entry name" value="Alpha-amylase"/>
    <property type="match status" value="1"/>
</dbReference>
<dbReference type="InterPro" id="IPR006047">
    <property type="entry name" value="GH13_cat_dom"/>
</dbReference>
<dbReference type="InterPro" id="IPR017853">
    <property type="entry name" value="GH"/>
</dbReference>
<dbReference type="CDD" id="cd11318">
    <property type="entry name" value="AmyAc_bac_fung_AmyA"/>
    <property type="match status" value="1"/>
</dbReference>
<dbReference type="NCBIfam" id="NF006969">
    <property type="entry name" value="PRK09441.1-2"/>
    <property type="match status" value="1"/>
</dbReference>
<evidence type="ECO:0000256" key="2">
    <source>
        <dbReference type="ARBA" id="ARBA00008061"/>
    </source>
</evidence>
<dbReference type="NCBIfam" id="NF006968">
    <property type="entry name" value="PRK09441.1-1"/>
    <property type="match status" value="1"/>
</dbReference>
<evidence type="ECO:0000256" key="3">
    <source>
        <dbReference type="ARBA" id="ARBA00022723"/>
    </source>
</evidence>
<dbReference type="STRING" id="796925.A0A137P5M9"/>
<dbReference type="OMA" id="MQYFEWN"/>
<evidence type="ECO:0000313" key="8">
    <source>
        <dbReference type="EMBL" id="KXN70320.1"/>
    </source>
</evidence>
<name>A0A137P5M9_CONC2</name>
<comment type="cofactor">
    <cofactor evidence="1">
        <name>Ca(2+)</name>
        <dbReference type="ChEBI" id="CHEBI:29108"/>
    </cofactor>
</comment>
<accession>A0A137P5M9</accession>
<dbReference type="SMART" id="SM00642">
    <property type="entry name" value="Aamy"/>
    <property type="match status" value="1"/>
</dbReference>
<comment type="similarity">
    <text evidence="2">Belongs to the glycosyl hydrolase 13 family.</text>
</comment>
<keyword evidence="6" id="KW-0326">Glycosidase</keyword>
<evidence type="ECO:0000313" key="9">
    <source>
        <dbReference type="Proteomes" id="UP000070444"/>
    </source>
</evidence>
<evidence type="ECO:0000256" key="4">
    <source>
        <dbReference type="ARBA" id="ARBA00022801"/>
    </source>
</evidence>
<dbReference type="AlphaFoldDB" id="A0A137P5M9"/>
<dbReference type="EMBL" id="KQ964506">
    <property type="protein sequence ID" value="KXN70320.1"/>
    <property type="molecule type" value="Genomic_DNA"/>
</dbReference>
<dbReference type="InterPro" id="IPR013776">
    <property type="entry name" value="A-amylase_thermo"/>
</dbReference>
<gene>
    <name evidence="8" type="ORF">CONCODRAFT_161920</name>
</gene>
<dbReference type="PIRSF" id="PIRSF001021">
    <property type="entry name" value="Alph-amls_thrmst"/>
    <property type="match status" value="1"/>
</dbReference>
<sequence length="431" mass="50167">MKYQQLKIKYKLNKTPKLKSTLKNFTLLQFFEWHLPNTGTHWNTLGEQCKELSDLGITNIWIPPPYKGGSNSDVGYGVYDHWDLGEFYQKGSTRTKYGTKSELTEAIQSCKSYNVTILSDIILNHKMYSDSVEYFEVVDVNPQNRNEEISSSHNILGWTEFKYEGRGGKYSSMKWNYTHFTGVDYDNINKSTGVYKIIGEGKAGWSPNVDKELGNFDYLMGCDIDFQNSEVVRDLNHWGNWMINSLELGGFRLDALKHIDSKFMYNWLDLLLSINDPDLLVIGEYWTTNLDILANYINNQHKMIKLFDVPLHYNLYDASNKRNYYDLTKIFDNTLTKRDPQNSITFVDNHDTQPGQALNSWIQDWFKPHAYALILLRREILYPCVFYGDLYGIGGDNPVPAKHSKTIKRLIHIRNSWAYGDQIDYINHPIL</sequence>
<keyword evidence="5" id="KW-0119">Carbohydrate metabolism</keyword>
<evidence type="ECO:0000259" key="7">
    <source>
        <dbReference type="SMART" id="SM00642"/>
    </source>
</evidence>
<dbReference type="Gene3D" id="2.40.30.140">
    <property type="match status" value="1"/>
</dbReference>
<reference evidence="8 9" key="1">
    <citation type="journal article" date="2015" name="Genome Biol. Evol.">
        <title>Phylogenomic analyses indicate that early fungi evolved digesting cell walls of algal ancestors of land plants.</title>
        <authorList>
            <person name="Chang Y."/>
            <person name="Wang S."/>
            <person name="Sekimoto S."/>
            <person name="Aerts A.L."/>
            <person name="Choi C."/>
            <person name="Clum A."/>
            <person name="LaButti K.M."/>
            <person name="Lindquist E.A."/>
            <person name="Yee Ngan C."/>
            <person name="Ohm R.A."/>
            <person name="Salamov A.A."/>
            <person name="Grigoriev I.V."/>
            <person name="Spatafora J.W."/>
            <person name="Berbee M.L."/>
        </authorList>
    </citation>
    <scope>NUCLEOTIDE SEQUENCE [LARGE SCALE GENOMIC DNA]</scope>
    <source>
        <strain evidence="8 9">NRRL 28638</strain>
    </source>
</reference>
<evidence type="ECO:0000256" key="1">
    <source>
        <dbReference type="ARBA" id="ARBA00001913"/>
    </source>
</evidence>
<keyword evidence="3" id="KW-0479">Metal-binding</keyword>
<keyword evidence="9" id="KW-1185">Reference proteome</keyword>
<dbReference type="GO" id="GO:0005509">
    <property type="term" value="F:calcium ion binding"/>
    <property type="evidence" value="ECO:0007669"/>
    <property type="project" value="InterPro"/>
</dbReference>
<dbReference type="GO" id="GO:0005975">
    <property type="term" value="P:carbohydrate metabolic process"/>
    <property type="evidence" value="ECO:0007669"/>
    <property type="project" value="InterPro"/>
</dbReference>
<dbReference type="PANTHER" id="PTHR43447">
    <property type="entry name" value="ALPHA-AMYLASE"/>
    <property type="match status" value="1"/>
</dbReference>
<protein>
    <submittedName>
        <fullName evidence="8">Glycoside hydrolase family 13 protein</fullName>
    </submittedName>
</protein>
<evidence type="ECO:0000256" key="6">
    <source>
        <dbReference type="ARBA" id="ARBA00023295"/>
    </source>
</evidence>
<keyword evidence="4 8" id="KW-0378">Hydrolase</keyword>
<organism evidence="8 9">
    <name type="scientific">Conidiobolus coronatus (strain ATCC 28846 / CBS 209.66 / NRRL 28638)</name>
    <name type="common">Delacroixia coronata</name>
    <dbReference type="NCBI Taxonomy" id="796925"/>
    <lineage>
        <taxon>Eukaryota</taxon>
        <taxon>Fungi</taxon>
        <taxon>Fungi incertae sedis</taxon>
        <taxon>Zoopagomycota</taxon>
        <taxon>Entomophthoromycotina</taxon>
        <taxon>Entomophthoromycetes</taxon>
        <taxon>Entomophthorales</taxon>
        <taxon>Ancylistaceae</taxon>
        <taxon>Conidiobolus</taxon>
    </lineage>
</organism>
<dbReference type="Proteomes" id="UP000070444">
    <property type="component" value="Unassembled WGS sequence"/>
</dbReference>
<dbReference type="OrthoDB" id="550577at2759"/>
<dbReference type="Gene3D" id="3.20.20.80">
    <property type="entry name" value="Glycosidases"/>
    <property type="match status" value="1"/>
</dbReference>
<evidence type="ECO:0000256" key="5">
    <source>
        <dbReference type="ARBA" id="ARBA00023277"/>
    </source>
</evidence>
<feature type="domain" description="Glycosyl hydrolase family 13 catalytic" evidence="7">
    <location>
        <begin position="25"/>
        <end position="414"/>
    </location>
</feature>
<dbReference type="SUPFAM" id="SSF51445">
    <property type="entry name" value="(Trans)glycosidases"/>
    <property type="match status" value="1"/>
</dbReference>
<dbReference type="GO" id="GO:0004553">
    <property type="term" value="F:hydrolase activity, hydrolyzing O-glycosyl compounds"/>
    <property type="evidence" value="ECO:0007669"/>
    <property type="project" value="InterPro"/>
</dbReference>